<protein>
    <submittedName>
        <fullName evidence="6">N-methyl-L-tryptophan oxidase</fullName>
        <ecNumber evidence="6">1.5.3.2</ecNumber>
    </submittedName>
</protein>
<dbReference type="SUPFAM" id="SSF51905">
    <property type="entry name" value="FAD/NAD(P)-binding domain"/>
    <property type="match status" value="1"/>
</dbReference>
<sequence length="418" mass="43896">MSCAGVSRSCARASRRCSPGRTVERMPRADGFDADVAVIGLGAVGSSAAWRLAARGLDVIGFEQFEPGHPWGGSTGQTRLFRVACLEHPGLTPIARRARDLWRELEASARVPLFLETGGIMIGPPDSHLITGTLAAAAAHHLPVERLNAEGIARRSPANARIDAGDVGVWDPEAGILRPEAAIVAAVDAARAAGARIRTGVRVVAIEPDDEGVTVTVDDPDAAGLRVRQVAVTAGPWIGRFVPDMPLTPHRVVMTWFRARAGHRADLGVLPVFIRSVPGHDTWIWGHGASDASGSSEFASFDAKVGPEFDGPFASDDPDAIDRVVHPGETDEIAALVAATFPDLEPEPSGATTCIMMHTPDGQFVVGPTAHPRVFVGGGCSGHSFKHASALGELVAQAVAGEEPFTEAGFLDPRRFAG</sequence>
<dbReference type="GO" id="GO:0050131">
    <property type="term" value="F:N-methyl-L-amino-acid oxidase activity"/>
    <property type="evidence" value="ECO:0007669"/>
    <property type="project" value="UniProtKB-EC"/>
</dbReference>
<proteinExistence type="predicted"/>
<dbReference type="GO" id="GO:0008115">
    <property type="term" value="F:sarcosine oxidase activity"/>
    <property type="evidence" value="ECO:0007669"/>
    <property type="project" value="TreeGrafter"/>
</dbReference>
<dbReference type="InterPro" id="IPR045170">
    <property type="entry name" value="MTOX"/>
</dbReference>
<dbReference type="Pfam" id="PF01266">
    <property type="entry name" value="DAO"/>
    <property type="match status" value="1"/>
</dbReference>
<dbReference type="Gene3D" id="3.30.9.10">
    <property type="entry name" value="D-Amino Acid Oxidase, subunit A, domain 2"/>
    <property type="match status" value="1"/>
</dbReference>
<dbReference type="PANTHER" id="PTHR10961:SF7">
    <property type="entry name" value="FAD DEPENDENT OXIDOREDUCTASE DOMAIN-CONTAINING PROTEIN"/>
    <property type="match status" value="1"/>
</dbReference>
<evidence type="ECO:0000256" key="2">
    <source>
        <dbReference type="ARBA" id="ARBA00022630"/>
    </source>
</evidence>
<evidence type="ECO:0000259" key="5">
    <source>
        <dbReference type="Pfam" id="PF01266"/>
    </source>
</evidence>
<feature type="domain" description="FAD dependent oxidoreductase" evidence="5">
    <location>
        <begin position="35"/>
        <end position="397"/>
    </location>
</feature>
<evidence type="ECO:0000256" key="1">
    <source>
        <dbReference type="ARBA" id="ARBA00001974"/>
    </source>
</evidence>
<dbReference type="EC" id="1.5.3.2" evidence="6"/>
<evidence type="ECO:0000313" key="7">
    <source>
        <dbReference type="Proteomes" id="UP000324678"/>
    </source>
</evidence>
<dbReference type="AlphaFoldDB" id="A0A5C1YDW2"/>
<dbReference type="SUPFAM" id="SSF54373">
    <property type="entry name" value="FAD-linked reductases, C-terminal domain"/>
    <property type="match status" value="1"/>
</dbReference>
<comment type="cofactor">
    <cofactor evidence="1">
        <name>FAD</name>
        <dbReference type="ChEBI" id="CHEBI:57692"/>
    </cofactor>
</comment>
<keyword evidence="7" id="KW-1185">Reference proteome</keyword>
<evidence type="ECO:0000313" key="6">
    <source>
        <dbReference type="EMBL" id="QEO13838.1"/>
    </source>
</evidence>
<keyword evidence="2" id="KW-0285">Flavoprotein</keyword>
<gene>
    <name evidence="6" type="primary">solA</name>
    <name evidence="6" type="ORF">FLP10_04930</name>
</gene>
<dbReference type="Proteomes" id="UP000324678">
    <property type="component" value="Chromosome"/>
</dbReference>
<dbReference type="InterPro" id="IPR036188">
    <property type="entry name" value="FAD/NAD-bd_sf"/>
</dbReference>
<organism evidence="6 7">
    <name type="scientific">Agromyces intestinalis</name>
    <dbReference type="NCBI Taxonomy" id="2592652"/>
    <lineage>
        <taxon>Bacteria</taxon>
        <taxon>Bacillati</taxon>
        <taxon>Actinomycetota</taxon>
        <taxon>Actinomycetes</taxon>
        <taxon>Micrococcales</taxon>
        <taxon>Microbacteriaceae</taxon>
        <taxon>Agromyces</taxon>
    </lineage>
</organism>
<dbReference type="PANTHER" id="PTHR10961">
    <property type="entry name" value="PEROXISOMAL SARCOSINE OXIDASE"/>
    <property type="match status" value="1"/>
</dbReference>
<reference evidence="6 7" key="1">
    <citation type="submission" date="2019-09" db="EMBL/GenBank/DDBJ databases">
        <title>Genome sequencing of strain KACC 19306.</title>
        <authorList>
            <person name="Heo J."/>
            <person name="Kim S.-J."/>
            <person name="Kim J.-S."/>
            <person name="Hong S.-B."/>
            <person name="Kwon S.-W."/>
        </authorList>
    </citation>
    <scope>NUCLEOTIDE SEQUENCE [LARGE SCALE GENOMIC DNA]</scope>
    <source>
        <strain evidence="6 7">KACC 19306</strain>
    </source>
</reference>
<dbReference type="KEGG" id="ail:FLP10_04930"/>
<keyword evidence="4 6" id="KW-0560">Oxidoreductase</keyword>
<keyword evidence="3" id="KW-0274">FAD</keyword>
<dbReference type="OrthoDB" id="9806257at2"/>
<dbReference type="EMBL" id="CP043505">
    <property type="protein sequence ID" value="QEO13838.1"/>
    <property type="molecule type" value="Genomic_DNA"/>
</dbReference>
<dbReference type="InterPro" id="IPR006076">
    <property type="entry name" value="FAD-dep_OxRdtase"/>
</dbReference>
<dbReference type="GO" id="GO:0050660">
    <property type="term" value="F:flavin adenine dinucleotide binding"/>
    <property type="evidence" value="ECO:0007669"/>
    <property type="project" value="InterPro"/>
</dbReference>
<evidence type="ECO:0000256" key="4">
    <source>
        <dbReference type="ARBA" id="ARBA00023002"/>
    </source>
</evidence>
<name>A0A5C1YDW2_9MICO</name>
<dbReference type="NCBIfam" id="NF008425">
    <property type="entry name" value="PRK11259.1"/>
    <property type="match status" value="1"/>
</dbReference>
<accession>A0A5C1YDW2</accession>
<evidence type="ECO:0000256" key="3">
    <source>
        <dbReference type="ARBA" id="ARBA00022827"/>
    </source>
</evidence>
<dbReference type="Gene3D" id="3.50.50.60">
    <property type="entry name" value="FAD/NAD(P)-binding domain"/>
    <property type="match status" value="1"/>
</dbReference>